<evidence type="ECO:0000256" key="1">
    <source>
        <dbReference type="SAM" id="MobiDB-lite"/>
    </source>
</evidence>
<evidence type="ECO:0000313" key="4">
    <source>
        <dbReference type="Proteomes" id="UP000245992"/>
    </source>
</evidence>
<dbReference type="Gene3D" id="3.40.570.10">
    <property type="entry name" value="Extracellular Endonuclease, subunit A"/>
    <property type="match status" value="1"/>
</dbReference>
<evidence type="ECO:0000259" key="2">
    <source>
        <dbReference type="Pfam" id="PF13930"/>
    </source>
</evidence>
<comment type="caution">
    <text evidence="3">The sequence shown here is derived from an EMBL/GenBank/DDBJ whole genome shotgun (WGS) entry which is preliminary data.</text>
</comment>
<accession>A0A2T7TDA2</accession>
<protein>
    <recommendedName>
        <fullName evidence="2">Type VII secretion system protein EssD-like domain-containing protein</fullName>
    </recommendedName>
</protein>
<feature type="domain" description="Type VII secretion system protein EssD-like" evidence="2">
    <location>
        <begin position="14"/>
        <end position="109"/>
    </location>
</feature>
<reference evidence="3 4" key="1">
    <citation type="submission" date="2013-12" db="EMBL/GenBank/DDBJ databases">
        <title>Annotated genome of Streptomyces scopuliridis.</title>
        <authorList>
            <person name="Olson J.B."/>
        </authorList>
    </citation>
    <scope>NUCLEOTIDE SEQUENCE [LARGE SCALE GENOMIC DNA]</scope>
    <source>
        <strain evidence="3 4">RB72</strain>
    </source>
</reference>
<dbReference type="AlphaFoldDB" id="A0A2T7TDA2"/>
<name>A0A2T7TDA2_9ACTN</name>
<dbReference type="InterPro" id="IPR044929">
    <property type="entry name" value="DNA/RNA_non-sp_Endonuclease_sf"/>
</dbReference>
<proteinExistence type="predicted"/>
<sequence>MNATITRDMLDEGTDARNSLKPPGFIHGTDYNQARGHMLANMLGRSGDTLDNLFTITQNPTNSPHMRDLEQSIYNAVAVDGETVTYNVYLEYTDDKKDSVPKWIQMEAHGSGGFHLDEQFENPDHAAQQQRRLRGAP</sequence>
<dbReference type="Proteomes" id="UP000245992">
    <property type="component" value="Unassembled WGS sequence"/>
</dbReference>
<dbReference type="InterPro" id="IPR044927">
    <property type="entry name" value="Endonuclea_NS_2"/>
</dbReference>
<feature type="region of interest" description="Disordered" evidence="1">
    <location>
        <begin position="1"/>
        <end position="24"/>
    </location>
</feature>
<dbReference type="EMBL" id="AZSP01000043">
    <property type="protein sequence ID" value="PVE13086.1"/>
    <property type="molecule type" value="Genomic_DNA"/>
</dbReference>
<dbReference type="Pfam" id="PF13930">
    <property type="entry name" value="Endonuclea_NS_2"/>
    <property type="match status" value="1"/>
</dbReference>
<gene>
    <name evidence="3" type="ORF">Y717_23020</name>
</gene>
<feature type="region of interest" description="Disordered" evidence="1">
    <location>
        <begin position="116"/>
        <end position="137"/>
    </location>
</feature>
<dbReference type="STRING" id="1440053.GCA_000718095_03481"/>
<evidence type="ECO:0000313" key="3">
    <source>
        <dbReference type="EMBL" id="PVE13086.1"/>
    </source>
</evidence>
<keyword evidence="4" id="KW-1185">Reference proteome</keyword>
<organism evidence="3 4">
    <name type="scientific">Streptomyces scopuliridis RB72</name>
    <dbReference type="NCBI Taxonomy" id="1440053"/>
    <lineage>
        <taxon>Bacteria</taxon>
        <taxon>Bacillati</taxon>
        <taxon>Actinomycetota</taxon>
        <taxon>Actinomycetes</taxon>
        <taxon>Kitasatosporales</taxon>
        <taxon>Streptomycetaceae</taxon>
        <taxon>Streptomyces</taxon>
    </lineage>
</organism>